<gene>
    <name evidence="2" type="ORF">O163_03725</name>
</gene>
<evidence type="ECO:0000313" key="3">
    <source>
        <dbReference type="Proteomes" id="UP000016856"/>
    </source>
</evidence>
<proteinExistence type="predicted"/>
<keyword evidence="1" id="KW-0472">Membrane</keyword>
<keyword evidence="1" id="KW-1133">Transmembrane helix</keyword>
<evidence type="ECO:0000313" key="2">
    <source>
        <dbReference type="EMBL" id="ERM92718.1"/>
    </source>
</evidence>
<protein>
    <submittedName>
        <fullName evidence="2">Uncharacterized protein</fullName>
    </submittedName>
</protein>
<feature type="transmembrane region" description="Helical" evidence="1">
    <location>
        <begin position="225"/>
        <end position="252"/>
    </location>
</feature>
<feature type="transmembrane region" description="Helical" evidence="1">
    <location>
        <begin position="136"/>
        <end position="153"/>
    </location>
</feature>
<reference evidence="2 3" key="1">
    <citation type="journal article" date="2013" name="Genome Announc.">
        <title>Draft Genome Sequence of an Anaerobic and Extremophilic Bacterium, Caldanaerobacter yonseiensis, Isolated from a Geothermal Hot Stream.</title>
        <authorList>
            <person name="Lee S.J."/>
            <person name="Lee Y.J."/>
            <person name="Park G.S."/>
            <person name="Kim B.C."/>
            <person name="Lee S.J."/>
            <person name="Shin J.H."/>
            <person name="Lee D.W."/>
        </authorList>
    </citation>
    <scope>NUCLEOTIDE SEQUENCE [LARGE SCALE GENOMIC DNA]</scope>
    <source>
        <strain evidence="2 3">KB-1</strain>
    </source>
</reference>
<keyword evidence="1" id="KW-0812">Transmembrane</keyword>
<dbReference type="EMBL" id="AXDC01000008">
    <property type="protein sequence ID" value="ERM92718.1"/>
    <property type="molecule type" value="Genomic_DNA"/>
</dbReference>
<feature type="transmembrane region" description="Helical" evidence="1">
    <location>
        <begin position="42"/>
        <end position="59"/>
    </location>
</feature>
<dbReference type="PATRIC" id="fig|1388761.3.peg.738"/>
<dbReference type="Proteomes" id="UP000016856">
    <property type="component" value="Unassembled WGS sequence"/>
</dbReference>
<evidence type="ECO:0000256" key="1">
    <source>
        <dbReference type="SAM" id="Phobius"/>
    </source>
</evidence>
<sequence length="289" mass="34349">MGDLKEQQYYNRVSRFDKLIILCFLVGSFLYSYSFYDVNLSELFYILDLGLILLYIVILREKVSINILDGISFLFLLFLIWMFINTLIQVNYNVNFNIEEMSKTLFHLLFYIVLYLLVKAYLSSFDRCKFNYFNEIFFNILFVVSIISLYIYIGILTKGLLPYDFFWTGIKAPFDNYLLYGIVPRSRGIFSEPAALGYYLNMGLAYILFRTNYSYFKHYEFKLTIVVINILMTLSLSSYLLLLSILVLNLRFDYKFTKNKIQKGILILLLVIVFLYFFIVIYNLQCLTE</sequence>
<name>U5CRW8_CALSX</name>
<feature type="transmembrane region" description="Helical" evidence="1">
    <location>
        <begin position="195"/>
        <end position="213"/>
    </location>
</feature>
<feature type="transmembrane region" description="Helical" evidence="1">
    <location>
        <begin position="264"/>
        <end position="284"/>
    </location>
</feature>
<organism evidence="2 3">
    <name type="scientific">Caldanaerobacter subterraneus subsp. yonseiensis KB-1</name>
    <dbReference type="NCBI Taxonomy" id="1388761"/>
    <lineage>
        <taxon>Bacteria</taxon>
        <taxon>Bacillati</taxon>
        <taxon>Bacillota</taxon>
        <taxon>Clostridia</taxon>
        <taxon>Thermoanaerobacterales</taxon>
        <taxon>Thermoanaerobacteraceae</taxon>
        <taxon>Caldanaerobacter</taxon>
    </lineage>
</organism>
<feature type="transmembrane region" description="Helical" evidence="1">
    <location>
        <begin position="71"/>
        <end position="92"/>
    </location>
</feature>
<accession>U5CRW8</accession>
<comment type="caution">
    <text evidence="2">The sequence shown here is derived from an EMBL/GenBank/DDBJ whole genome shotgun (WGS) entry which is preliminary data.</text>
</comment>
<dbReference type="RefSeq" id="WP_022587417.1">
    <property type="nucleotide sequence ID" value="NZ_AXDC01000008.1"/>
</dbReference>
<feature type="transmembrane region" description="Helical" evidence="1">
    <location>
        <begin position="104"/>
        <end position="124"/>
    </location>
</feature>
<dbReference type="AlphaFoldDB" id="U5CRW8"/>
<feature type="transmembrane region" description="Helical" evidence="1">
    <location>
        <begin position="19"/>
        <end position="36"/>
    </location>
</feature>